<dbReference type="NCBIfam" id="TIGR03706">
    <property type="entry name" value="exo_poly_only"/>
    <property type="match status" value="1"/>
</dbReference>
<dbReference type="InterPro" id="IPR048950">
    <property type="entry name" value="Ppx_GppA_C"/>
</dbReference>
<keyword evidence="9" id="KW-1185">Reference proteome</keyword>
<dbReference type="Gene3D" id="1.10.3210.10">
    <property type="entry name" value="Hypothetical protein af1432"/>
    <property type="match status" value="1"/>
</dbReference>
<reference evidence="8 9" key="1">
    <citation type="submission" date="2016-11" db="EMBL/GenBank/DDBJ databases">
        <authorList>
            <person name="Jaros S."/>
            <person name="Januszkiewicz K."/>
            <person name="Wedrychowicz H."/>
        </authorList>
    </citation>
    <scope>NUCLEOTIDE SEQUENCE [LARGE SCALE GENOMIC DNA]</scope>
    <source>
        <strain evidence="8 9">DSM 17737</strain>
    </source>
</reference>
<dbReference type="SUPFAM" id="SSF109604">
    <property type="entry name" value="HD-domain/PDEase-like"/>
    <property type="match status" value="1"/>
</dbReference>
<dbReference type="FunFam" id="3.30.420.40:FF:000023">
    <property type="entry name" value="Guanosine-5'-triphosphate,3'-diphosphate pyrophosphatase"/>
    <property type="match status" value="1"/>
</dbReference>
<dbReference type="PANTHER" id="PTHR30005:SF0">
    <property type="entry name" value="RETROGRADE REGULATION PROTEIN 2"/>
    <property type="match status" value="1"/>
</dbReference>
<dbReference type="PANTHER" id="PTHR30005">
    <property type="entry name" value="EXOPOLYPHOSPHATASE"/>
    <property type="match status" value="1"/>
</dbReference>
<dbReference type="AlphaFoldDB" id="A0A1N6DR86"/>
<proteinExistence type="inferred from homology"/>
<name>A0A1N6DR86_9GAMM</name>
<protein>
    <recommendedName>
        <fullName evidence="3">Exopolyphosphatase</fullName>
        <ecNumber evidence="2">3.6.1.11</ecNumber>
    </recommendedName>
</protein>
<evidence type="ECO:0000256" key="3">
    <source>
        <dbReference type="ARBA" id="ARBA00020416"/>
    </source>
</evidence>
<evidence type="ECO:0000256" key="2">
    <source>
        <dbReference type="ARBA" id="ARBA00012451"/>
    </source>
</evidence>
<dbReference type="EC" id="3.6.1.11" evidence="2"/>
<dbReference type="RefSeq" id="WP_074200677.1">
    <property type="nucleotide sequence ID" value="NZ_FSRE01000001.1"/>
</dbReference>
<feature type="domain" description="Ppx/GppA phosphatase C-terminal" evidence="7">
    <location>
        <begin position="311"/>
        <end position="485"/>
    </location>
</feature>
<dbReference type="Pfam" id="PF21447">
    <property type="entry name" value="Ppx-GppA_III"/>
    <property type="match status" value="1"/>
</dbReference>
<evidence type="ECO:0000313" key="9">
    <source>
        <dbReference type="Proteomes" id="UP000198461"/>
    </source>
</evidence>
<evidence type="ECO:0000256" key="4">
    <source>
        <dbReference type="ARBA" id="ARBA00022801"/>
    </source>
</evidence>
<comment type="similarity">
    <text evidence="1">Belongs to the GppA/Ppx family.</text>
</comment>
<keyword evidence="4" id="KW-0378">Hydrolase</keyword>
<dbReference type="OrthoDB" id="9793035at2"/>
<dbReference type="InterPro" id="IPR043129">
    <property type="entry name" value="ATPase_NBD"/>
</dbReference>
<dbReference type="STRING" id="364032.SAMN05443662_0359"/>
<dbReference type="Pfam" id="PF02541">
    <property type="entry name" value="Ppx-GppA"/>
    <property type="match status" value="1"/>
</dbReference>
<comment type="catalytic activity">
    <reaction evidence="5">
        <text>[phosphate](n) + H2O = [phosphate](n-1) + phosphate + H(+)</text>
        <dbReference type="Rhea" id="RHEA:21528"/>
        <dbReference type="Rhea" id="RHEA-COMP:9859"/>
        <dbReference type="Rhea" id="RHEA-COMP:14279"/>
        <dbReference type="ChEBI" id="CHEBI:15377"/>
        <dbReference type="ChEBI" id="CHEBI:15378"/>
        <dbReference type="ChEBI" id="CHEBI:16838"/>
        <dbReference type="ChEBI" id="CHEBI:43474"/>
        <dbReference type="EC" id="3.6.1.11"/>
    </reaction>
</comment>
<evidence type="ECO:0000256" key="1">
    <source>
        <dbReference type="ARBA" id="ARBA00007125"/>
    </source>
</evidence>
<dbReference type="Gene3D" id="3.30.420.150">
    <property type="entry name" value="Exopolyphosphatase. Domain 2"/>
    <property type="match status" value="1"/>
</dbReference>
<dbReference type="InterPro" id="IPR003695">
    <property type="entry name" value="Ppx_GppA_N"/>
</dbReference>
<dbReference type="Proteomes" id="UP000198461">
    <property type="component" value="Unassembled WGS sequence"/>
</dbReference>
<organism evidence="8 9">
    <name type="scientific">Sulfurivirga caldicuralii</name>
    <dbReference type="NCBI Taxonomy" id="364032"/>
    <lineage>
        <taxon>Bacteria</taxon>
        <taxon>Pseudomonadati</taxon>
        <taxon>Pseudomonadota</taxon>
        <taxon>Gammaproteobacteria</taxon>
        <taxon>Thiotrichales</taxon>
        <taxon>Piscirickettsiaceae</taxon>
        <taxon>Sulfurivirga</taxon>
    </lineage>
</organism>
<feature type="domain" description="Ppx/GppA phosphatase N-terminal" evidence="6">
    <location>
        <begin position="22"/>
        <end position="303"/>
    </location>
</feature>
<dbReference type="PIRSF" id="PIRSF001267">
    <property type="entry name" value="Pyrophosphatase_GppA_Ppx"/>
    <property type="match status" value="1"/>
</dbReference>
<sequence length="501" mass="56110">MNESNQNLYAAIDLGSNSFHLIIAREQHGQMQPVDRHKEMVRMRAGLQPDGSLSKEAEERALDCLARFGQLIANIPPENVRCVGTNTLRNMKNSARFLKKARKALGHDIHIISGQEEARLIYLGVAHGLPRSDEQRLVIDIGGGSTEFIIGRGYSHEHLTSTEMGCVSISQSFFPEGAVSAKRFEHAITRCRQILRPYSRQLRQLGWDAAYGASGTIKSIGVICEANGWGEAITPDALANIRTALIKAGNVDKADISGLKDERRPVIAGGLAVLSAAFEELDIDAMRVSNHALREGLIYDLLGRLIAEDSRETSIRALQRWTQVDIAQASRVAKTARALFKQVHNSWKLHSPDFDYRKLLIWAAEIHEAGKAISLKKYRAHSAYLVSNAELSGFSQQEKEMLSAMVYNHRGKIDMSRFDALIEPHNKRLRNLTILLRLAVRLHRGREPDLPEPLLILKDKKHLHLQFDDDWLAQHPLTALDLETEARHLSDIGFTLTFDNG</sequence>
<evidence type="ECO:0000259" key="6">
    <source>
        <dbReference type="Pfam" id="PF02541"/>
    </source>
</evidence>
<evidence type="ECO:0000259" key="7">
    <source>
        <dbReference type="Pfam" id="PF21447"/>
    </source>
</evidence>
<dbReference type="FunFam" id="3.30.420.150:FF:000001">
    <property type="entry name" value="Guanosine-5'-triphosphate,3'-diphosphate pyrophosphatase"/>
    <property type="match status" value="1"/>
</dbReference>
<dbReference type="GO" id="GO:0006793">
    <property type="term" value="P:phosphorus metabolic process"/>
    <property type="evidence" value="ECO:0007669"/>
    <property type="project" value="InterPro"/>
</dbReference>
<dbReference type="Gene3D" id="3.30.420.40">
    <property type="match status" value="1"/>
</dbReference>
<accession>A0A1N6DR86</accession>
<evidence type="ECO:0000313" key="8">
    <source>
        <dbReference type="EMBL" id="SIN73260.1"/>
    </source>
</evidence>
<dbReference type="GO" id="GO:0004309">
    <property type="term" value="F:exopolyphosphatase activity"/>
    <property type="evidence" value="ECO:0007669"/>
    <property type="project" value="UniProtKB-EC"/>
</dbReference>
<dbReference type="EMBL" id="FSRE01000001">
    <property type="protein sequence ID" value="SIN73260.1"/>
    <property type="molecule type" value="Genomic_DNA"/>
</dbReference>
<dbReference type="CDD" id="cd24053">
    <property type="entry name" value="ASKHA_NBD_EcPPX-GppA-like"/>
    <property type="match status" value="1"/>
</dbReference>
<dbReference type="InterPro" id="IPR050273">
    <property type="entry name" value="GppA/Ppx_hydrolase"/>
</dbReference>
<evidence type="ECO:0000256" key="5">
    <source>
        <dbReference type="ARBA" id="ARBA00047607"/>
    </source>
</evidence>
<dbReference type="SUPFAM" id="SSF53067">
    <property type="entry name" value="Actin-like ATPase domain"/>
    <property type="match status" value="2"/>
</dbReference>
<gene>
    <name evidence="8" type="ORF">SAMN05443662_0359</name>
</gene>
<dbReference type="InterPro" id="IPR022371">
    <property type="entry name" value="Exopolyphosphatase"/>
</dbReference>
<dbReference type="InterPro" id="IPR030673">
    <property type="entry name" value="PyroPPase_GppA_Ppx"/>
</dbReference>